<proteinExistence type="inferred from homology"/>
<evidence type="ECO:0000256" key="6">
    <source>
        <dbReference type="RuleBase" id="RU003718"/>
    </source>
</evidence>
<protein>
    <recommendedName>
        <fullName evidence="7">Glycosyltransferase</fullName>
        <ecNumber evidence="7">2.4.1.-</ecNumber>
    </recommendedName>
</protein>
<dbReference type="PROSITE" id="PS00375">
    <property type="entry name" value="UDPGT"/>
    <property type="match status" value="1"/>
</dbReference>
<comment type="pathway">
    <text evidence="1">Pigment biosynthesis; anthocyanin biosynthesis.</text>
</comment>
<keyword evidence="3 6" id="KW-0328">Glycosyltransferase</keyword>
<accession>A0AAV8TLQ5</accession>
<comment type="catalytic activity">
    <reaction evidence="5">
        <text>an anthocyanidin + UDP-alpha-D-glucose + H(+) = an anthocyanidin 3-O-beta-D-glucoside + UDP</text>
        <dbReference type="Rhea" id="RHEA:20093"/>
        <dbReference type="ChEBI" id="CHEBI:15378"/>
        <dbReference type="ChEBI" id="CHEBI:16307"/>
        <dbReference type="ChEBI" id="CHEBI:58223"/>
        <dbReference type="ChEBI" id="CHEBI:58885"/>
        <dbReference type="ChEBI" id="CHEBI:143576"/>
        <dbReference type="EC" id="2.4.1.115"/>
    </reaction>
</comment>
<dbReference type="Gene3D" id="3.40.50.2000">
    <property type="entry name" value="Glycogen Phosphorylase B"/>
    <property type="match status" value="2"/>
</dbReference>
<dbReference type="EMBL" id="JAIWQS010000004">
    <property type="protein sequence ID" value="KAJ8767079.1"/>
    <property type="molecule type" value="Genomic_DNA"/>
</dbReference>
<dbReference type="InterPro" id="IPR002213">
    <property type="entry name" value="UDP_glucos_trans"/>
</dbReference>
<dbReference type="InterPro" id="IPR035595">
    <property type="entry name" value="UDP_glycos_trans_CS"/>
</dbReference>
<evidence type="ECO:0000256" key="7">
    <source>
        <dbReference type="RuleBase" id="RU362057"/>
    </source>
</evidence>
<evidence type="ECO:0000256" key="1">
    <source>
        <dbReference type="ARBA" id="ARBA00004935"/>
    </source>
</evidence>
<dbReference type="AlphaFoldDB" id="A0AAV8TLQ5"/>
<evidence type="ECO:0000256" key="2">
    <source>
        <dbReference type="ARBA" id="ARBA00009995"/>
    </source>
</evidence>
<name>A0AAV8TLQ5_9ROSI</name>
<dbReference type="Proteomes" id="UP001159364">
    <property type="component" value="Linkage Group LG04"/>
</dbReference>
<dbReference type="SUPFAM" id="SSF53756">
    <property type="entry name" value="UDP-Glycosyltransferase/glycogen phosphorylase"/>
    <property type="match status" value="1"/>
</dbReference>
<evidence type="ECO:0000313" key="9">
    <source>
        <dbReference type="Proteomes" id="UP001159364"/>
    </source>
</evidence>
<sequence>MESESIAAVEIFFFPFVGGGHQIPMVDMARIFAHHGANSTILSTPKHALPFQDLIKRDQSSGLSISIHILNLPENVDIANTDMSASPQTDTSILQESLQSLLLQRRPDCIVHDMFHRWCADTIDSYGVTRIIFSGNACFARCVQENVRLYKPYENVSSDSEPFVVPGLPEKIEFTKSQLPGFFRNQQNGHQRRFPISGKKEFGVVVNSFYELEPAYAEYFRNEMGNKSWLVGPVSLCNNNVQDKFERGKKTSMDEQRILSWLDGQTPNSVLYISFGSIARLTTDQLVEVGYGLEASNVQFIWVVGRVFKSTENDQTNQGSVLPSELEYRIRESGKGLIIHGWAPQLLILDHPAVGGFMTHCGWNSTLEGVSAGVPMITWPISAEQFDNEKLIADVLKTGVKAGSMHWTSWNDNPPPTLGRDKVETVVKRLMGGGEEVAEMRRRARELAEKAKKAIKEGGSSYKDVDALIQELKSMKKVGNPIDTLDHQMVSKELSI</sequence>
<keyword evidence="4 6" id="KW-0808">Transferase</keyword>
<dbReference type="EC" id="2.4.1.-" evidence="7"/>
<dbReference type="FunFam" id="3.40.50.2000:FF:000047">
    <property type="entry name" value="Glycosyltransferase"/>
    <property type="match status" value="1"/>
</dbReference>
<comment type="similarity">
    <text evidence="2 6">Belongs to the UDP-glycosyltransferase family.</text>
</comment>
<reference evidence="8 9" key="1">
    <citation type="submission" date="2021-09" db="EMBL/GenBank/DDBJ databases">
        <title>Genomic insights and catalytic innovation underlie evolution of tropane alkaloids biosynthesis.</title>
        <authorList>
            <person name="Wang Y.-J."/>
            <person name="Tian T."/>
            <person name="Huang J.-P."/>
            <person name="Huang S.-X."/>
        </authorList>
    </citation>
    <scope>NUCLEOTIDE SEQUENCE [LARGE SCALE GENOMIC DNA]</scope>
    <source>
        <strain evidence="8">KIB-2018</strain>
        <tissue evidence="8">Leaf</tissue>
    </source>
</reference>
<dbReference type="Pfam" id="PF00201">
    <property type="entry name" value="UDPGT"/>
    <property type="match status" value="1"/>
</dbReference>
<evidence type="ECO:0000313" key="8">
    <source>
        <dbReference type="EMBL" id="KAJ8767079.1"/>
    </source>
</evidence>
<dbReference type="PANTHER" id="PTHR48047">
    <property type="entry name" value="GLYCOSYLTRANSFERASE"/>
    <property type="match status" value="1"/>
</dbReference>
<evidence type="ECO:0000256" key="5">
    <source>
        <dbReference type="ARBA" id="ARBA00047606"/>
    </source>
</evidence>
<organism evidence="8 9">
    <name type="scientific">Erythroxylum novogranatense</name>
    <dbReference type="NCBI Taxonomy" id="1862640"/>
    <lineage>
        <taxon>Eukaryota</taxon>
        <taxon>Viridiplantae</taxon>
        <taxon>Streptophyta</taxon>
        <taxon>Embryophyta</taxon>
        <taxon>Tracheophyta</taxon>
        <taxon>Spermatophyta</taxon>
        <taxon>Magnoliopsida</taxon>
        <taxon>eudicotyledons</taxon>
        <taxon>Gunneridae</taxon>
        <taxon>Pentapetalae</taxon>
        <taxon>rosids</taxon>
        <taxon>fabids</taxon>
        <taxon>Malpighiales</taxon>
        <taxon>Erythroxylaceae</taxon>
        <taxon>Erythroxylum</taxon>
    </lineage>
</organism>
<evidence type="ECO:0000256" key="4">
    <source>
        <dbReference type="ARBA" id="ARBA00022679"/>
    </source>
</evidence>
<dbReference type="CDD" id="cd03784">
    <property type="entry name" value="GT1_Gtf-like"/>
    <property type="match status" value="1"/>
</dbReference>
<comment type="caution">
    <text evidence="8">The sequence shown here is derived from an EMBL/GenBank/DDBJ whole genome shotgun (WGS) entry which is preliminary data.</text>
</comment>
<evidence type="ECO:0000256" key="3">
    <source>
        <dbReference type="ARBA" id="ARBA00022676"/>
    </source>
</evidence>
<keyword evidence="9" id="KW-1185">Reference proteome</keyword>
<dbReference type="PANTHER" id="PTHR48047:SF81">
    <property type="entry name" value="GLYCOSYLTRANSFERASE"/>
    <property type="match status" value="1"/>
</dbReference>
<dbReference type="GO" id="GO:0047213">
    <property type="term" value="F:anthocyanidin 3-O-glucosyltransferase activity"/>
    <property type="evidence" value="ECO:0007669"/>
    <property type="project" value="UniProtKB-EC"/>
</dbReference>
<gene>
    <name evidence="8" type="ORF">K2173_012637</name>
</gene>